<dbReference type="InterPro" id="IPR051091">
    <property type="entry name" value="O-Glucosyltr/Glycosyltrsf_90"/>
</dbReference>
<dbReference type="Proteomes" id="UP001309876">
    <property type="component" value="Unassembled WGS sequence"/>
</dbReference>
<evidence type="ECO:0000256" key="1">
    <source>
        <dbReference type="ARBA" id="ARBA00010118"/>
    </source>
</evidence>
<protein>
    <recommendedName>
        <fullName evidence="4">Glycosyl transferase CAP10 domain-containing protein</fullName>
    </recommendedName>
</protein>
<evidence type="ECO:0000259" key="4">
    <source>
        <dbReference type="SMART" id="SM00672"/>
    </source>
</evidence>
<evidence type="ECO:0000313" key="6">
    <source>
        <dbReference type="Proteomes" id="UP001309876"/>
    </source>
</evidence>
<dbReference type="EMBL" id="JAVRRJ010000003">
    <property type="protein sequence ID" value="KAK5086412.1"/>
    <property type="molecule type" value="Genomic_DNA"/>
</dbReference>
<evidence type="ECO:0000313" key="5">
    <source>
        <dbReference type="EMBL" id="KAK5086412.1"/>
    </source>
</evidence>
<dbReference type="AlphaFoldDB" id="A0AAN7T1S2"/>
<accession>A0AAN7T1S2</accession>
<dbReference type="PANTHER" id="PTHR12203">
    <property type="entry name" value="KDEL LYS-ASP-GLU-LEU CONTAINING - RELATED"/>
    <property type="match status" value="1"/>
</dbReference>
<comment type="similarity">
    <text evidence="1">Belongs to the glycosyltransferase 90 family.</text>
</comment>
<feature type="region of interest" description="Disordered" evidence="3">
    <location>
        <begin position="695"/>
        <end position="716"/>
    </location>
</feature>
<evidence type="ECO:0000256" key="2">
    <source>
        <dbReference type="ARBA" id="ARBA00022679"/>
    </source>
</evidence>
<name>A0AAN7T1S2_9EURO</name>
<keyword evidence="6" id="KW-1185">Reference proteome</keyword>
<feature type="compositionally biased region" description="Basic residues" evidence="3">
    <location>
        <begin position="706"/>
        <end position="716"/>
    </location>
</feature>
<feature type="domain" description="Glycosyl transferase CAP10" evidence="4">
    <location>
        <begin position="168"/>
        <end position="432"/>
    </location>
</feature>
<dbReference type="GO" id="GO:0016740">
    <property type="term" value="F:transferase activity"/>
    <property type="evidence" value="ECO:0007669"/>
    <property type="project" value="UniProtKB-KW"/>
</dbReference>
<organism evidence="5 6">
    <name type="scientific">Lithohypha guttulata</name>
    <dbReference type="NCBI Taxonomy" id="1690604"/>
    <lineage>
        <taxon>Eukaryota</taxon>
        <taxon>Fungi</taxon>
        <taxon>Dikarya</taxon>
        <taxon>Ascomycota</taxon>
        <taxon>Pezizomycotina</taxon>
        <taxon>Eurotiomycetes</taxon>
        <taxon>Chaetothyriomycetidae</taxon>
        <taxon>Chaetothyriales</taxon>
        <taxon>Trichomeriaceae</taxon>
        <taxon>Lithohypha</taxon>
    </lineage>
</organism>
<dbReference type="PANTHER" id="PTHR12203:SF35">
    <property type="entry name" value="PROTEIN O-GLUCOSYLTRANSFERASE 1"/>
    <property type="match status" value="1"/>
</dbReference>
<dbReference type="InterPro" id="IPR006598">
    <property type="entry name" value="CAP10"/>
</dbReference>
<dbReference type="SMART" id="SM00672">
    <property type="entry name" value="CAP10"/>
    <property type="match status" value="1"/>
</dbReference>
<evidence type="ECO:0000256" key="3">
    <source>
        <dbReference type="SAM" id="MobiDB-lite"/>
    </source>
</evidence>
<comment type="caution">
    <text evidence="5">The sequence shown here is derived from an EMBL/GenBank/DDBJ whole genome shotgun (WGS) entry which is preliminary data.</text>
</comment>
<proteinExistence type="inferred from homology"/>
<sequence length="716" mass="81125">MEPQLIRRRAREILGHDNSLMGASIRKGQVRIIGDGQDEFQAVATREMLSKFSESLPDMDLAFNVNDEPRVLVPHEDVGRLLSAAALSKNSVRATKNAFSEPHDLEDETSFESASDSPFNRLDHQQTFTHTRMSCPPSSPARSLGLNPEEAELGLKVGGLTFVENITTFSDICLSPSVRKVIGLFNKPNVFSISHDLLPVFSPSKLSTFHDILYSSPYYYAGKTKYDMSDSVQWNKKAPKLYWRGATSGGYSEGGTWHSLLRQSILAKLRPDGEACILVHENTDLDGSVPRWKAQLISRETVAHRYDTRFTEIKQCAPEDCAEMRDFFGSNALAPQKEAWTNRYLLDIDGNALSGRFYALLESLSLPLKVAYYPTTDEYDEILRFFEEEDDGRRTAERLAIEGHEWVKNVARKEDMEVYMFRLLLDKLSKEMEVHPQACSDDSTAVDVAKYPTSFLDLPTEIRLMIYALLIESKGTVTIYATHAIGKNVSRTTLCLLHINRLIRSDVEDFFYTNQAFTFRSLSAVRNFVNDVGARRIAMVRKITIDEWLGSRFYTQYDSDVQEMLRKFSGLEQITIEQSSIHYGRNVNDSAFVVTQNPRNHSERYRFGASGYLVVGTWESFLRGKAYVPETLEPRWPRRRTLVLVGPSSTLCAAEVEAEARKNGWGKPIFDAGSLITLPTIDEVRAKVAKHPEELVSAKAREQRKAKQRKARAMRG</sequence>
<gene>
    <name evidence="5" type="ORF">LTR05_003580</name>
</gene>
<feature type="compositionally biased region" description="Basic and acidic residues" evidence="3">
    <location>
        <begin position="695"/>
        <end position="705"/>
    </location>
</feature>
<keyword evidence="2" id="KW-0808">Transferase</keyword>
<reference evidence="5 6" key="1">
    <citation type="submission" date="2023-08" db="EMBL/GenBank/DDBJ databases">
        <title>Black Yeasts Isolated from many extreme environments.</title>
        <authorList>
            <person name="Coleine C."/>
            <person name="Stajich J.E."/>
            <person name="Selbmann L."/>
        </authorList>
    </citation>
    <scope>NUCLEOTIDE SEQUENCE [LARGE SCALE GENOMIC DNA]</scope>
    <source>
        <strain evidence="5 6">CCFEE 5910</strain>
    </source>
</reference>
<feature type="region of interest" description="Disordered" evidence="3">
    <location>
        <begin position="98"/>
        <end position="118"/>
    </location>
</feature>